<protein>
    <submittedName>
        <fullName evidence="1">Uncharacterized protein</fullName>
    </submittedName>
</protein>
<evidence type="ECO:0000313" key="1">
    <source>
        <dbReference type="EMBL" id="TMP60602.1"/>
    </source>
</evidence>
<reference evidence="1 2" key="1">
    <citation type="submission" date="2017-12" db="EMBL/GenBank/DDBJ databases">
        <authorList>
            <person name="Paulsen S."/>
            <person name="Gram L.K."/>
        </authorList>
    </citation>
    <scope>NUCLEOTIDE SEQUENCE [LARGE SCALE GENOMIC DNA]</scope>
    <source>
        <strain evidence="1 2">S2231</strain>
    </source>
</reference>
<organism evidence="1 2">
    <name type="scientific">Pseudoalteromonas citrea</name>
    <dbReference type="NCBI Taxonomy" id="43655"/>
    <lineage>
        <taxon>Bacteria</taxon>
        <taxon>Pseudomonadati</taxon>
        <taxon>Pseudomonadota</taxon>
        <taxon>Gammaproteobacteria</taxon>
        <taxon>Alteromonadales</taxon>
        <taxon>Pseudoalteromonadaceae</taxon>
        <taxon>Pseudoalteromonas</taxon>
    </lineage>
</organism>
<sequence length="90" mass="10044">HTGSLEKLGLNLIWLFNLHCHAGSLESGKECSTVALLVHCRTDCSGALWTLKLVQGDEGWLRFIYARHKALPTSGAYEFRLSDAGQNPWF</sequence>
<name>A0A5S3XTI7_9GAMM</name>
<gene>
    <name evidence="1" type="ORF">CWB96_06440</name>
</gene>
<dbReference type="AlphaFoldDB" id="A0A5S3XTI7"/>
<dbReference type="RefSeq" id="WP_212751246.1">
    <property type="nucleotide sequence ID" value="NZ_PNCL01000023.1"/>
</dbReference>
<dbReference type="Proteomes" id="UP000307706">
    <property type="component" value="Unassembled WGS sequence"/>
</dbReference>
<feature type="non-terminal residue" evidence="1">
    <location>
        <position position="1"/>
    </location>
</feature>
<reference evidence="2" key="2">
    <citation type="submission" date="2019-06" db="EMBL/GenBank/DDBJ databases">
        <title>Co-occurence of chitin degradation, pigmentation and bioactivity in marine Pseudoalteromonas.</title>
        <authorList>
            <person name="Sonnenschein E.C."/>
            <person name="Bech P.K."/>
        </authorList>
    </citation>
    <scope>NUCLEOTIDE SEQUENCE [LARGE SCALE GENOMIC DNA]</scope>
    <source>
        <strain evidence="2">S2231</strain>
    </source>
</reference>
<proteinExistence type="predicted"/>
<dbReference type="EMBL" id="PNCL01000023">
    <property type="protein sequence ID" value="TMP60602.1"/>
    <property type="molecule type" value="Genomic_DNA"/>
</dbReference>
<accession>A0A5S3XTI7</accession>
<comment type="caution">
    <text evidence="1">The sequence shown here is derived from an EMBL/GenBank/DDBJ whole genome shotgun (WGS) entry which is preliminary data.</text>
</comment>
<evidence type="ECO:0000313" key="2">
    <source>
        <dbReference type="Proteomes" id="UP000307706"/>
    </source>
</evidence>